<dbReference type="InterPro" id="IPR002821">
    <property type="entry name" value="Hydantoinase_A"/>
</dbReference>
<sequence length="662" mass="70503">MRVAIDSGGTFTDCVYLVDGEVRVLKLFSTPADPGRAVLDAVKQVAESSAVPEVRHGTTVGTNAMLERKGARVAFVTTAGFEDTIAIGRQARTSLYDWFRSPLPPVVPKELRFGVDERVTAEGLVLRTPSEESLRQLAAAIQDSGAEAIAVSLLFSFANPANEKLVAEALQPLGLPISISHRILPEFREYERGSTVVTNAYLAPKVSTYLHRLGTEIEAAYTGGSVQVMQSSGGIIAASIAAEEPVRTVLSGPAGGVMGAYRLARLAGFDKIIGFDMGGTSTDVSLIDAAEGGPRTTSDAVVSEMPVSVPMLDIHTVGAGGGSIARFDAGGALHVGPESAGSVPGPICYGRGTLPTVTDANVTLGRLDPDLFLGGKVRLDDTRTLQLMEEARGSLGSVEQFAAGIVLLAETAMEKAIRVISIERGYDPREFTLVSFGGAGPLHACSMARSLQIPRVLVPRLPGALSALGILLADTVRDYSRTVMLPASDAETLAAQLQELETRAIEELQRQGLSGEAEHSVERSIDLRYVGQGYELNVPYGANYMGEFHSLHRKRYGYASAETPVEVVNVRVRVTVPTAPVELPKSELIAGDGSQAVRKTRPIYFDGAWRESKVYQREQLRSGDRFAGPALIAEYSSTTVVLPDCIAEVDAFGNLVIEVYVA</sequence>
<dbReference type="PANTHER" id="PTHR11365">
    <property type="entry name" value="5-OXOPROLINASE RELATED"/>
    <property type="match status" value="1"/>
</dbReference>
<dbReference type="OrthoDB" id="9768323at2"/>
<feature type="domain" description="Acetophenone carboxylase-like C-terminal" evidence="3">
    <location>
        <begin position="489"/>
        <end position="646"/>
    </location>
</feature>
<gene>
    <name evidence="4" type="ORF">FTW19_01125</name>
</gene>
<reference evidence="4 5" key="1">
    <citation type="submission" date="2019-08" db="EMBL/GenBank/DDBJ databases">
        <title>Complete genome sequence of Terriglobus albidus strain ORNL.</title>
        <authorList>
            <person name="Podar M."/>
        </authorList>
    </citation>
    <scope>NUCLEOTIDE SEQUENCE [LARGE SCALE GENOMIC DNA]</scope>
    <source>
        <strain evidence="4 5">ORNL</strain>
    </source>
</reference>
<accession>A0A5B9E4M4</accession>
<dbReference type="AlphaFoldDB" id="A0A5B9E4M4"/>
<dbReference type="GO" id="GO:0017168">
    <property type="term" value="F:5-oxoprolinase (ATP-hydrolyzing) activity"/>
    <property type="evidence" value="ECO:0007669"/>
    <property type="project" value="TreeGrafter"/>
</dbReference>
<feature type="domain" description="Hydantoinase A/oxoprolinase" evidence="1">
    <location>
        <begin position="192"/>
        <end position="478"/>
    </location>
</feature>
<dbReference type="InterPro" id="IPR008040">
    <property type="entry name" value="Hydant_A_N"/>
</dbReference>
<dbReference type="Pfam" id="PF19278">
    <property type="entry name" value="Hydant_A_C"/>
    <property type="match status" value="1"/>
</dbReference>
<organism evidence="4 5">
    <name type="scientific">Terriglobus albidus</name>
    <dbReference type="NCBI Taxonomy" id="1592106"/>
    <lineage>
        <taxon>Bacteria</taxon>
        <taxon>Pseudomonadati</taxon>
        <taxon>Acidobacteriota</taxon>
        <taxon>Terriglobia</taxon>
        <taxon>Terriglobales</taxon>
        <taxon>Acidobacteriaceae</taxon>
        <taxon>Terriglobus</taxon>
    </lineage>
</organism>
<name>A0A5B9E4M4_9BACT</name>
<dbReference type="GO" id="GO:0006749">
    <property type="term" value="P:glutathione metabolic process"/>
    <property type="evidence" value="ECO:0007669"/>
    <property type="project" value="TreeGrafter"/>
</dbReference>
<keyword evidence="5" id="KW-1185">Reference proteome</keyword>
<dbReference type="Proteomes" id="UP000321820">
    <property type="component" value="Chromosome"/>
</dbReference>
<dbReference type="GO" id="GO:0005829">
    <property type="term" value="C:cytosol"/>
    <property type="evidence" value="ECO:0007669"/>
    <property type="project" value="TreeGrafter"/>
</dbReference>
<dbReference type="Pfam" id="PF01968">
    <property type="entry name" value="Hydantoinase_A"/>
    <property type="match status" value="1"/>
</dbReference>
<dbReference type="Pfam" id="PF05378">
    <property type="entry name" value="Hydant_A_N"/>
    <property type="match status" value="1"/>
</dbReference>
<dbReference type="KEGG" id="talb:FTW19_01125"/>
<evidence type="ECO:0000259" key="3">
    <source>
        <dbReference type="Pfam" id="PF19278"/>
    </source>
</evidence>
<dbReference type="EMBL" id="CP042806">
    <property type="protein sequence ID" value="QEE26729.1"/>
    <property type="molecule type" value="Genomic_DNA"/>
</dbReference>
<proteinExistence type="predicted"/>
<evidence type="ECO:0000259" key="1">
    <source>
        <dbReference type="Pfam" id="PF01968"/>
    </source>
</evidence>
<feature type="domain" description="Hydantoinase/oxoprolinase N-terminal" evidence="2">
    <location>
        <begin position="2"/>
        <end position="171"/>
    </location>
</feature>
<protein>
    <submittedName>
        <fullName evidence="4">Hydantoinase/oxoprolinase family protein</fullName>
    </submittedName>
</protein>
<dbReference type="PANTHER" id="PTHR11365:SF23">
    <property type="entry name" value="HYPOTHETICAL 5-OXOPROLINASE (EUROFUNG)-RELATED"/>
    <property type="match status" value="1"/>
</dbReference>
<evidence type="ECO:0000313" key="4">
    <source>
        <dbReference type="EMBL" id="QEE26729.1"/>
    </source>
</evidence>
<dbReference type="InterPro" id="IPR049517">
    <property type="entry name" value="ACX-like_C"/>
</dbReference>
<dbReference type="RefSeq" id="WP_147645867.1">
    <property type="nucleotide sequence ID" value="NZ_CP042806.1"/>
</dbReference>
<dbReference type="InterPro" id="IPR045079">
    <property type="entry name" value="Oxoprolinase-like"/>
</dbReference>
<evidence type="ECO:0000259" key="2">
    <source>
        <dbReference type="Pfam" id="PF05378"/>
    </source>
</evidence>
<evidence type="ECO:0000313" key="5">
    <source>
        <dbReference type="Proteomes" id="UP000321820"/>
    </source>
</evidence>